<comment type="caution">
    <text evidence="1">The sequence shown here is derived from an EMBL/GenBank/DDBJ whole genome shotgun (WGS) entry which is preliminary data.</text>
</comment>
<keyword evidence="2" id="KW-1185">Reference proteome</keyword>
<gene>
    <name evidence="1" type="ORF">RRG08_046836</name>
</gene>
<dbReference type="EMBL" id="JAWDGP010003645">
    <property type="protein sequence ID" value="KAK3772251.1"/>
    <property type="molecule type" value="Genomic_DNA"/>
</dbReference>
<dbReference type="Proteomes" id="UP001283361">
    <property type="component" value="Unassembled WGS sequence"/>
</dbReference>
<dbReference type="AlphaFoldDB" id="A0AAE0ZNT9"/>
<protein>
    <submittedName>
        <fullName evidence="1">Uncharacterized protein</fullName>
    </submittedName>
</protein>
<evidence type="ECO:0000313" key="2">
    <source>
        <dbReference type="Proteomes" id="UP001283361"/>
    </source>
</evidence>
<proteinExistence type="predicted"/>
<accession>A0AAE0ZNT9</accession>
<name>A0AAE0ZNT9_9GAST</name>
<reference evidence="1" key="1">
    <citation type="journal article" date="2023" name="G3 (Bethesda)">
        <title>A reference genome for the long-term kleptoplast-retaining sea slug Elysia crispata morphotype clarki.</title>
        <authorList>
            <person name="Eastman K.E."/>
            <person name="Pendleton A.L."/>
            <person name="Shaikh M.A."/>
            <person name="Suttiyut T."/>
            <person name="Ogas R."/>
            <person name="Tomko P."/>
            <person name="Gavelis G."/>
            <person name="Widhalm J.R."/>
            <person name="Wisecaver J.H."/>
        </authorList>
    </citation>
    <scope>NUCLEOTIDE SEQUENCE</scope>
    <source>
        <strain evidence="1">ECLA1</strain>
    </source>
</reference>
<evidence type="ECO:0000313" key="1">
    <source>
        <dbReference type="EMBL" id="KAK3772251.1"/>
    </source>
</evidence>
<organism evidence="1 2">
    <name type="scientific">Elysia crispata</name>
    <name type="common">lettuce slug</name>
    <dbReference type="NCBI Taxonomy" id="231223"/>
    <lineage>
        <taxon>Eukaryota</taxon>
        <taxon>Metazoa</taxon>
        <taxon>Spiralia</taxon>
        <taxon>Lophotrochozoa</taxon>
        <taxon>Mollusca</taxon>
        <taxon>Gastropoda</taxon>
        <taxon>Heterobranchia</taxon>
        <taxon>Euthyneura</taxon>
        <taxon>Panpulmonata</taxon>
        <taxon>Sacoglossa</taxon>
        <taxon>Placobranchoidea</taxon>
        <taxon>Plakobranchidae</taxon>
        <taxon>Elysia</taxon>
    </lineage>
</organism>
<sequence length="126" mass="14135">MYLLYPLESLHSLNRFLLQTIVSLSLYLSLNQLPPYTAAISPDLSSFQAWAPVHNNESTSFTLYRMLDLDSLRHAHVSIQPVRPVSGSLEMRKSILQAAVLSTLHCPIGMLLSRGIEQLCSIQLQN</sequence>